<comment type="cofactor">
    <cofactor evidence="1">
        <name>Mg(2+)</name>
        <dbReference type="ChEBI" id="CHEBI:18420"/>
    </cofactor>
</comment>
<dbReference type="InterPro" id="IPR003593">
    <property type="entry name" value="AAA+_ATPase"/>
</dbReference>
<comment type="similarity">
    <text evidence="2">Belongs to the AAA ATPase family. BCS1 subfamily.</text>
</comment>
<evidence type="ECO:0000256" key="3">
    <source>
        <dbReference type="ARBA" id="ARBA00022801"/>
    </source>
</evidence>
<dbReference type="EMBL" id="CAMGYJ010000008">
    <property type="protein sequence ID" value="CAI0453597.1"/>
    <property type="molecule type" value="Genomic_DNA"/>
</dbReference>
<dbReference type="InterPro" id="IPR050747">
    <property type="entry name" value="Mitochondrial_chaperone_BCS1"/>
</dbReference>
<keyword evidence="3" id="KW-0378">Hydrolase</keyword>
<keyword evidence="4" id="KW-0460">Magnesium</keyword>
<gene>
    <name evidence="8" type="ORF">LITE_LOCUS31647</name>
</gene>
<comment type="caution">
    <text evidence="8">The sequence shown here is derived from an EMBL/GenBank/DDBJ whole genome shotgun (WGS) entry which is preliminary data.</text>
</comment>
<dbReference type="GO" id="GO:0005524">
    <property type="term" value="F:ATP binding"/>
    <property type="evidence" value="ECO:0007669"/>
    <property type="project" value="InterPro"/>
</dbReference>
<dbReference type="Pfam" id="PF25568">
    <property type="entry name" value="AAA_lid_At3g28540"/>
    <property type="match status" value="1"/>
</dbReference>
<evidence type="ECO:0000256" key="5">
    <source>
        <dbReference type="ARBA" id="ARBA00049360"/>
    </source>
</evidence>
<evidence type="ECO:0000256" key="6">
    <source>
        <dbReference type="SAM" id="MobiDB-lite"/>
    </source>
</evidence>
<dbReference type="GO" id="GO:0006950">
    <property type="term" value="P:response to stress"/>
    <property type="evidence" value="ECO:0007669"/>
    <property type="project" value="UniProtKB-ARBA"/>
</dbReference>
<keyword evidence="9" id="KW-1185">Reference proteome</keyword>
<dbReference type="Gene3D" id="3.40.50.300">
    <property type="entry name" value="P-loop containing nucleotide triphosphate hydrolases"/>
    <property type="match status" value="1"/>
</dbReference>
<evidence type="ECO:0000259" key="7">
    <source>
        <dbReference type="SMART" id="SM00382"/>
    </source>
</evidence>
<dbReference type="Pfam" id="PF14363">
    <property type="entry name" value="AAA_assoc"/>
    <property type="match status" value="1"/>
</dbReference>
<feature type="region of interest" description="Disordered" evidence="6">
    <location>
        <begin position="516"/>
        <end position="541"/>
    </location>
</feature>
<dbReference type="Proteomes" id="UP001154282">
    <property type="component" value="Unassembled WGS sequence"/>
</dbReference>
<reference evidence="8" key="1">
    <citation type="submission" date="2022-08" db="EMBL/GenBank/DDBJ databases">
        <authorList>
            <person name="Gutierrez-Valencia J."/>
        </authorList>
    </citation>
    <scope>NUCLEOTIDE SEQUENCE</scope>
</reference>
<dbReference type="CDD" id="cd19510">
    <property type="entry name" value="RecA-like_BCS1"/>
    <property type="match status" value="1"/>
</dbReference>
<dbReference type="AlphaFoldDB" id="A0AAV0N5E5"/>
<evidence type="ECO:0000313" key="8">
    <source>
        <dbReference type="EMBL" id="CAI0453597.1"/>
    </source>
</evidence>
<dbReference type="Pfam" id="PF00004">
    <property type="entry name" value="AAA"/>
    <property type="match status" value="1"/>
</dbReference>
<dbReference type="InterPro" id="IPR025753">
    <property type="entry name" value="AAA_N_dom"/>
</dbReference>
<name>A0AAV0N5E5_9ROSI</name>
<dbReference type="Gene3D" id="6.10.280.40">
    <property type="match status" value="1"/>
</dbReference>
<dbReference type="SMART" id="SM00382">
    <property type="entry name" value="AAA"/>
    <property type="match status" value="1"/>
</dbReference>
<accession>A0AAV0N5E5</accession>
<protein>
    <recommendedName>
        <fullName evidence="7">AAA+ ATPase domain-containing protein</fullName>
    </recommendedName>
</protein>
<feature type="compositionally biased region" description="Basic and acidic residues" evidence="6">
    <location>
        <begin position="315"/>
        <end position="333"/>
    </location>
</feature>
<feature type="domain" description="AAA+ ATPase" evidence="7">
    <location>
        <begin position="240"/>
        <end position="405"/>
    </location>
</feature>
<evidence type="ECO:0000313" key="9">
    <source>
        <dbReference type="Proteomes" id="UP001154282"/>
    </source>
</evidence>
<dbReference type="InterPro" id="IPR003959">
    <property type="entry name" value="ATPase_AAA_core"/>
</dbReference>
<feature type="region of interest" description="Disordered" evidence="6">
    <location>
        <begin position="309"/>
        <end position="333"/>
    </location>
</feature>
<dbReference type="InterPro" id="IPR058017">
    <property type="entry name" value="At3g28540-like_C"/>
</dbReference>
<dbReference type="GO" id="GO:0016887">
    <property type="term" value="F:ATP hydrolysis activity"/>
    <property type="evidence" value="ECO:0007669"/>
    <property type="project" value="InterPro"/>
</dbReference>
<evidence type="ECO:0000256" key="1">
    <source>
        <dbReference type="ARBA" id="ARBA00001946"/>
    </source>
</evidence>
<evidence type="ECO:0000256" key="2">
    <source>
        <dbReference type="ARBA" id="ARBA00007448"/>
    </source>
</evidence>
<evidence type="ECO:0000256" key="4">
    <source>
        <dbReference type="ARBA" id="ARBA00022842"/>
    </source>
</evidence>
<dbReference type="PANTHER" id="PTHR23070">
    <property type="entry name" value="BCS1 AAA-TYPE ATPASE"/>
    <property type="match status" value="1"/>
</dbReference>
<dbReference type="InterPro" id="IPR027417">
    <property type="entry name" value="P-loop_NTPase"/>
</dbReference>
<feature type="compositionally biased region" description="Basic and acidic residues" evidence="6">
    <location>
        <begin position="516"/>
        <end position="534"/>
    </location>
</feature>
<dbReference type="SUPFAM" id="SSF52540">
    <property type="entry name" value="P-loop containing nucleoside triphosphate hydrolases"/>
    <property type="match status" value="1"/>
</dbReference>
<organism evidence="8 9">
    <name type="scientific">Linum tenue</name>
    <dbReference type="NCBI Taxonomy" id="586396"/>
    <lineage>
        <taxon>Eukaryota</taxon>
        <taxon>Viridiplantae</taxon>
        <taxon>Streptophyta</taxon>
        <taxon>Embryophyta</taxon>
        <taxon>Tracheophyta</taxon>
        <taxon>Spermatophyta</taxon>
        <taxon>Magnoliopsida</taxon>
        <taxon>eudicotyledons</taxon>
        <taxon>Gunneridae</taxon>
        <taxon>Pentapetalae</taxon>
        <taxon>rosids</taxon>
        <taxon>fabids</taxon>
        <taxon>Malpighiales</taxon>
        <taxon>Linaceae</taxon>
        <taxon>Linum</taxon>
    </lineage>
</organism>
<sequence length="541" mass="60942">MELFGINIGSTMAALMLGWTMFQQFFPYHLSRLLELYALKMAAFFYPYIQITFPEFTGDRLTRSEAYITIQNYLAAISSATARRLKVDFVKENNDSVLLAMDDYEEVTNVFHGVKVKWSSTKTVRPSQSVSFYPAADERRSFTLTVHSRHRELVTSGYIAHVLKEGKAIASRNRLRKLYTNNSSCEWSLCNATKWSHVAFDHPASFDTLAMATGLKEGIKKDLVKFSQGKDYYNRIGKPWKRGYLLYGPPGTGKSTMIVAMANFLNYDIYDLELTTVRDNSELRKLLIETTSKSVIVIEDIDCSLDLTGQRKKGTNGEKSKQEDEANAEEKDPLARIRKGMGMGMTGTRESKVTLSGLLNFIDGIWSACGGERIIVFSTNYIDSLDPALIRRGRMDMHIEMSYCCFQAFKLLARNYLNLESHELFGEIEVLLEETKMTPADVAENLMLKSDDKGPESCLRNLIEALEVAKLEEEAAKLKAKNSDLEQMVAKLEEAVKLEEATAKLKAMKSEENVAKLDSKLQVKEEEMGEDGEKCAAAPAP</sequence>
<proteinExistence type="inferred from homology"/>
<comment type="catalytic activity">
    <reaction evidence="5">
        <text>ATP + H2O = ADP + phosphate + H(+)</text>
        <dbReference type="Rhea" id="RHEA:13065"/>
        <dbReference type="ChEBI" id="CHEBI:15377"/>
        <dbReference type="ChEBI" id="CHEBI:15378"/>
        <dbReference type="ChEBI" id="CHEBI:30616"/>
        <dbReference type="ChEBI" id="CHEBI:43474"/>
        <dbReference type="ChEBI" id="CHEBI:456216"/>
    </reaction>
</comment>